<dbReference type="Proteomes" id="UP000325313">
    <property type="component" value="Unassembled WGS sequence"/>
</dbReference>
<accession>A0A5B0NY96</accession>
<protein>
    <recommendedName>
        <fullName evidence="1">DUF6589 domain-containing protein</fullName>
    </recommendedName>
</protein>
<evidence type="ECO:0000313" key="2">
    <source>
        <dbReference type="EMBL" id="KAA1083312.1"/>
    </source>
</evidence>
<dbReference type="Proteomes" id="UP000324748">
    <property type="component" value="Unassembled WGS sequence"/>
</dbReference>
<dbReference type="EMBL" id="VSWC01000079">
    <property type="protein sequence ID" value="KAA1094201.1"/>
    <property type="molecule type" value="Genomic_DNA"/>
</dbReference>
<evidence type="ECO:0000313" key="3">
    <source>
        <dbReference type="EMBL" id="KAA1094201.1"/>
    </source>
</evidence>
<comment type="caution">
    <text evidence="3">The sequence shown here is derived from an EMBL/GenBank/DDBJ whole genome shotgun (WGS) entry which is preliminary data.</text>
</comment>
<evidence type="ECO:0000313" key="4">
    <source>
        <dbReference type="Proteomes" id="UP000324748"/>
    </source>
</evidence>
<dbReference type="Pfam" id="PF20231">
    <property type="entry name" value="DUF6589"/>
    <property type="match status" value="1"/>
</dbReference>
<organism evidence="3 4">
    <name type="scientific">Puccinia graminis f. sp. tritici</name>
    <dbReference type="NCBI Taxonomy" id="56615"/>
    <lineage>
        <taxon>Eukaryota</taxon>
        <taxon>Fungi</taxon>
        <taxon>Dikarya</taxon>
        <taxon>Basidiomycota</taxon>
        <taxon>Pucciniomycotina</taxon>
        <taxon>Pucciniomycetes</taxon>
        <taxon>Pucciniales</taxon>
        <taxon>Pucciniaceae</taxon>
        <taxon>Puccinia</taxon>
    </lineage>
</organism>
<keyword evidence="4" id="KW-1185">Reference proteome</keyword>
<feature type="domain" description="DUF6589" evidence="1">
    <location>
        <begin position="5"/>
        <end position="64"/>
    </location>
</feature>
<reference evidence="4 5" key="1">
    <citation type="submission" date="2019-05" db="EMBL/GenBank/DDBJ databases">
        <title>Emergence of the Ug99 lineage of the wheat stem rust pathogen through somatic hybridization.</title>
        <authorList>
            <person name="Li F."/>
            <person name="Upadhyaya N.M."/>
            <person name="Sperschneider J."/>
            <person name="Matny O."/>
            <person name="Nguyen-Phuc H."/>
            <person name="Mago R."/>
            <person name="Raley C."/>
            <person name="Miller M.E."/>
            <person name="Silverstein K.A.T."/>
            <person name="Henningsen E."/>
            <person name="Hirsch C.D."/>
            <person name="Visser B."/>
            <person name="Pretorius Z.A."/>
            <person name="Steffenson B.J."/>
            <person name="Schwessinger B."/>
            <person name="Dodds P.N."/>
            <person name="Figueroa M."/>
        </authorList>
    </citation>
    <scope>NUCLEOTIDE SEQUENCE [LARGE SCALE GENOMIC DNA]</scope>
    <source>
        <strain evidence="3">21-0</strain>
        <strain evidence="2 5">Ug99</strain>
    </source>
</reference>
<dbReference type="InterPro" id="IPR046496">
    <property type="entry name" value="DUF6589"/>
</dbReference>
<dbReference type="AlphaFoldDB" id="A0A5B0NY96"/>
<evidence type="ECO:0000313" key="5">
    <source>
        <dbReference type="Proteomes" id="UP000325313"/>
    </source>
</evidence>
<sequence length="271" mass="29904">MTAGEITRLVEETYETFCTIDARESERASKFPAYGNMLLRIRDFATIVEAARAMKAGDPGRLMEQSSDAVRNYHERSGCRGWGSDNVLTTLGEGLVDVDGAHRVSEGPERHGDSRSPSKCPLDDLWSRQGNLSILLTIRLPPMFWDYIVPGTKAVLTILVAWDVSKCGMSDHQPIARLLGRMAFWLGFVNVRGSLDRSCGVANPSSSPSALKLVTCAKFGRAETVNSSEDQTKNLRYELVFVDLIRPMDWNAGAWIGPCRPAYQFAGGPDK</sequence>
<proteinExistence type="predicted"/>
<gene>
    <name evidence="3" type="ORF">PGT21_013179</name>
    <name evidence="2" type="ORF">PGTUg99_026630</name>
</gene>
<dbReference type="EMBL" id="VDEP01000438">
    <property type="protein sequence ID" value="KAA1083312.1"/>
    <property type="molecule type" value="Genomic_DNA"/>
</dbReference>
<name>A0A5B0NY96_PUCGR</name>
<evidence type="ECO:0000259" key="1">
    <source>
        <dbReference type="Pfam" id="PF20231"/>
    </source>
</evidence>